<proteinExistence type="inferred from homology"/>
<protein>
    <submittedName>
        <fullName evidence="3">D-alanyl-D-alanine carboxypeptidase DacC</fullName>
    </submittedName>
</protein>
<dbReference type="NCBIfam" id="TIGR00666">
    <property type="entry name" value="PBP4"/>
    <property type="match status" value="1"/>
</dbReference>
<dbReference type="InterPro" id="IPR000667">
    <property type="entry name" value="Peptidase_S13"/>
</dbReference>
<comment type="similarity">
    <text evidence="1">Belongs to the peptidase S13 family.</text>
</comment>
<dbReference type="InterPro" id="IPR012338">
    <property type="entry name" value="Beta-lactam/transpept-like"/>
</dbReference>
<dbReference type="AlphaFoldDB" id="A0A919X8B3"/>
<dbReference type="GO" id="GO:0006508">
    <property type="term" value="P:proteolysis"/>
    <property type="evidence" value="ECO:0007669"/>
    <property type="project" value="InterPro"/>
</dbReference>
<sequence>MREVWRKLEEAFQAEPKLKGALTGISIRSSQTGELLYEHLGDIRLHPASNMKIFTCAVGLAVLGEDYRFKTELWTDGEVSNGRLFGNVYLRGMGDPTLLQSDIDFFGECLAEQGICHIEGNIIGDDSWYDDVRLSQDLNWNDEHFYYGSQVSALTVSPNEDYDSGTVKLTITPKTTAGEKPSISLTPETEYIKIINRAVTIAASTMEEHEITVIRGHGNNIVTVSGTIPIQSEPIDEWVTVWEPTNYVLELFGNALKRLNISWSGELMVGNTQETATLLHTRLSIPLKELSIPFMKLSNNGHGEIIVKELGRVVNGEGSWDSGLEVLNTNLQKYGVDTSSMVIRDGSGISHVTLIPPNEISKFLFRIQNEKWFSHFYRSLPVAGAKKRMVGGTLRERMEGLQVYAKTGTIMGVSTLSGYLIIDEEETLIFSIMLNNLLDEEDGPDIIDRLLEIIVEEKSKTILS</sequence>
<dbReference type="PANTHER" id="PTHR30023:SF0">
    <property type="entry name" value="PENICILLIN-SENSITIVE CARBOXYPEPTIDASE A"/>
    <property type="match status" value="1"/>
</dbReference>
<dbReference type="SUPFAM" id="SSF56601">
    <property type="entry name" value="beta-lactamase/transpeptidase-like"/>
    <property type="match status" value="1"/>
</dbReference>
<keyword evidence="2" id="KW-0378">Hydrolase</keyword>
<gene>
    <name evidence="3" type="primary">dacC_1</name>
    <name evidence="3" type="ORF">J43TS3_05640</name>
</gene>
<dbReference type="Pfam" id="PF02113">
    <property type="entry name" value="Peptidase_S13"/>
    <property type="match status" value="1"/>
</dbReference>
<name>A0A919X8B3_9BACI</name>
<evidence type="ECO:0000256" key="1">
    <source>
        <dbReference type="ARBA" id="ARBA00006096"/>
    </source>
</evidence>
<organism evidence="3 4">
    <name type="scientific">Ornithinibacillus bavariensis</name>
    <dbReference type="NCBI Taxonomy" id="545502"/>
    <lineage>
        <taxon>Bacteria</taxon>
        <taxon>Bacillati</taxon>
        <taxon>Bacillota</taxon>
        <taxon>Bacilli</taxon>
        <taxon>Bacillales</taxon>
        <taxon>Bacillaceae</taxon>
        <taxon>Ornithinibacillus</taxon>
    </lineage>
</organism>
<dbReference type="EMBL" id="BORP01000001">
    <property type="protein sequence ID" value="GIO25953.1"/>
    <property type="molecule type" value="Genomic_DNA"/>
</dbReference>
<keyword evidence="4" id="KW-1185">Reference proteome</keyword>
<dbReference type="Gene3D" id="3.50.80.20">
    <property type="entry name" value="D-Ala-D-Ala carboxypeptidase C, peptidase S13"/>
    <property type="match status" value="1"/>
</dbReference>
<keyword evidence="3" id="KW-0645">Protease</keyword>
<reference evidence="3" key="1">
    <citation type="submission" date="2021-03" db="EMBL/GenBank/DDBJ databases">
        <title>Antimicrobial resistance genes in bacteria isolated from Japanese honey, and their potential for conferring macrolide and lincosamide resistance in the American foulbrood pathogen Paenibacillus larvae.</title>
        <authorList>
            <person name="Okamoto M."/>
            <person name="Kumagai M."/>
            <person name="Kanamori H."/>
            <person name="Takamatsu D."/>
        </authorList>
    </citation>
    <scope>NUCLEOTIDE SEQUENCE</scope>
    <source>
        <strain evidence="3">J43TS3</strain>
    </source>
</reference>
<evidence type="ECO:0000313" key="3">
    <source>
        <dbReference type="EMBL" id="GIO25953.1"/>
    </source>
</evidence>
<dbReference type="Gene3D" id="3.40.710.10">
    <property type="entry name" value="DD-peptidase/beta-lactamase superfamily"/>
    <property type="match status" value="2"/>
</dbReference>
<comment type="caution">
    <text evidence="3">The sequence shown here is derived from an EMBL/GenBank/DDBJ whole genome shotgun (WGS) entry which is preliminary data.</text>
</comment>
<evidence type="ECO:0000313" key="4">
    <source>
        <dbReference type="Proteomes" id="UP000676917"/>
    </source>
</evidence>
<dbReference type="Proteomes" id="UP000676917">
    <property type="component" value="Unassembled WGS sequence"/>
</dbReference>
<dbReference type="PRINTS" id="PR00922">
    <property type="entry name" value="DADACBPTASE3"/>
</dbReference>
<dbReference type="GO" id="GO:0004185">
    <property type="term" value="F:serine-type carboxypeptidase activity"/>
    <property type="evidence" value="ECO:0007669"/>
    <property type="project" value="InterPro"/>
</dbReference>
<dbReference type="GO" id="GO:0000270">
    <property type="term" value="P:peptidoglycan metabolic process"/>
    <property type="evidence" value="ECO:0007669"/>
    <property type="project" value="TreeGrafter"/>
</dbReference>
<evidence type="ECO:0000256" key="2">
    <source>
        <dbReference type="ARBA" id="ARBA00022801"/>
    </source>
</evidence>
<dbReference type="RefSeq" id="WP_212919452.1">
    <property type="nucleotide sequence ID" value="NZ_BORP01000001.1"/>
</dbReference>
<accession>A0A919X8B3</accession>
<keyword evidence="3" id="KW-0121">Carboxypeptidase</keyword>
<dbReference type="PANTHER" id="PTHR30023">
    <property type="entry name" value="D-ALANYL-D-ALANINE CARBOXYPEPTIDASE"/>
    <property type="match status" value="1"/>
</dbReference>